<dbReference type="PANTHER" id="PTHR12904">
    <property type="match status" value="1"/>
</dbReference>
<feature type="region of interest" description="Disordered" evidence="1">
    <location>
        <begin position="292"/>
        <end position="331"/>
    </location>
</feature>
<dbReference type="InterPro" id="IPR051341">
    <property type="entry name" value="Zyg-11_UBL_adapter"/>
</dbReference>
<dbReference type="SUPFAM" id="SSF52058">
    <property type="entry name" value="L domain-like"/>
    <property type="match status" value="1"/>
</dbReference>
<evidence type="ECO:0000313" key="2">
    <source>
        <dbReference type="EMBL" id="SYZ68992.1"/>
    </source>
</evidence>
<feature type="region of interest" description="Disordered" evidence="1">
    <location>
        <begin position="884"/>
        <end position="929"/>
    </location>
</feature>
<dbReference type="PANTHER" id="PTHR12904:SF31">
    <property type="entry name" value="LEUCINE-RICH REPEAT PROTEIN (LRRP)"/>
    <property type="match status" value="1"/>
</dbReference>
<organism evidence="2 3">
    <name type="scientific">Leishmania braziliensis MHOM/BR/75/M2904</name>
    <dbReference type="NCBI Taxonomy" id="420245"/>
    <lineage>
        <taxon>Eukaryota</taxon>
        <taxon>Discoba</taxon>
        <taxon>Euglenozoa</taxon>
        <taxon>Kinetoplastea</taxon>
        <taxon>Metakinetoplastina</taxon>
        <taxon>Trypanosomatida</taxon>
        <taxon>Trypanosomatidae</taxon>
        <taxon>Leishmaniinae</taxon>
        <taxon>Leishmania</taxon>
        <taxon>Leishmania braziliensis species complex</taxon>
    </lineage>
</organism>
<feature type="region of interest" description="Disordered" evidence="1">
    <location>
        <begin position="128"/>
        <end position="196"/>
    </location>
</feature>
<accession>A0A3P3ZFK3</accession>
<name>A0A3P3ZFK3_LEIBR</name>
<protein>
    <submittedName>
        <fullName evidence="2">Hypothetical_protein</fullName>
    </submittedName>
</protein>
<dbReference type="InterPro" id="IPR032675">
    <property type="entry name" value="LRR_dom_sf"/>
</dbReference>
<gene>
    <name evidence="2" type="ORF">LBRM2904_33.0610</name>
</gene>
<feature type="compositionally biased region" description="Basic and acidic residues" evidence="1">
    <location>
        <begin position="169"/>
        <end position="183"/>
    </location>
</feature>
<dbReference type="InterPro" id="IPR006553">
    <property type="entry name" value="Leu-rich_rpt_Cys-con_subtyp"/>
</dbReference>
<sequence>MSAAQPRSLHGPPCSALSSFSCGTTPGTSEVPAASAATGDTSSLATQWLTPLSALQSPHHAATSEASRVTMTALAGLQRLEGNAFSLRHMSAPWSSGAAITTNGSATNATSCNRLTSFSEAGVATTSAAISASQSTPDTSSRAGWPSRNPPPATAMMIPRPVTASTPHARRDTGGRSRREKQAARPSQAGGVGDDLGMLMAWPPASLQLKGRSRSFSEHLHISRLPLYGEQSSDAQSGFEATYNAPLGTLVDTVAPISQLIQPVFYGVHNSDFRNSGGAPKKTALQLHPSEVRGVLPPTPQPRVGGGDSAWVSAGQQSPPALAPRGETNVSARLPSGLSSLPLPLSSKALMPPHHRSLHAAATHAPTYVAVDGALVNAQLSLPTRADALCSLFQQYMDAQRALRPSVRQRLDGAPGQLTVPLDLQELVLRQVQDFALQLDAAAHPRVPPYQQALVTSLDQTPGEAAGTGRPYQGMRCPPLLLAPAAYKGDEVPWDAIFDYLAGPPTAAHATLRAVAPASRRQLEQLGWRWMIAKVAMSVCPFIQANSAEGNVRDAYVHLDGQERQYVGRVPVARRTPLPPVYQSALATREGLLDGHALLDCERQSLLLDWAWREGWLHRLACSHHAFLLPRLSGRCAMPSRICVDGVDCDVLRPKRNRLEAGGVGDKGGSGVAFTTSQGAEGIGIRTFYGTQLTSPPPSMLEKRPTEALSATRKLLDDAVGAISREWARSAGASRPEQLHAKLASSSRSYHAITRPSAVTAAVSSSFTSPPLETGRVCRLDPVTDLQHHLHYGHASLPVLVEDVSGTAHLLCTSNTRLDTAEVKGWISAWLQHRHRLPRQPIRTSAAKFLFVGLPSAPLRTVGEEVSELDYVVCTTAAATGPSPEVGLGRAWHSDDSRPGEEDGAARSRLLFSDAVTSPKGDEEEEGHRAAMPELVFIKDGLRDRAHMASAEGLVCDVAVDEAGHAGHGAVAEDRFRMLLPKWRHKRRGMVRSMNNVDLPWPMLGSASGQQPRPLALHLTEQHIPWLAHQLCPDSEGGGLVDLQELHLCVTESLLPPGWAAAWRWCMSVLRDRKNLLVLSLATRPCASLMAEGVASDMHIDCKPYDTTEVIGRLSTFTATMLAAPLQVLSLQGALEDAVAPLFWDVNRGAPTEVGGDGAPPSLERLQELYVSVRSDQSDGSSLRSGGLGDVYITTSVYPLLQVLWLDTPRLHHIYFDHLLVLRELHLISDTPLACSALRGVELLPHLEVVHLEKAVIDDCSFFGKCPALRELLLHACRLSPLLLSSSLVLGPDSGNGGFEGLDGVERAPRLETLSLCYTEGVRNLQNFARCCSLRRIFLTRCNGISSSSVAGIELLPHLELLAMEYTRVTSLSHFAATPALRVLRVDGCKRVLRSSVMGLETAALLTELSLRNTNVSTVANLGGGCRALRSLDLSGCRYLDADGLQGIQALPQLEVLSLSHTPVTDVNFLADCVRLTTLYLEGCTELLPSSLEGLQGAPRLRKIVANGCPTLTRVGHLGKCAALEVLAVAGATALTAEGLQGIEQGRHIQYLDLSFTAVHKLHFLMGGCRALSYLSVKACQRITSLCALYGLEKLPRLQVLNMESLDVHGRLDFLATSTSLRYVSYAGCTKLSSDDVQALRRSGVHTAIP</sequence>
<dbReference type="Proteomes" id="UP000319462">
    <property type="component" value="Chromosome 33"/>
</dbReference>
<proteinExistence type="predicted"/>
<evidence type="ECO:0000313" key="3">
    <source>
        <dbReference type="Proteomes" id="UP000319462"/>
    </source>
</evidence>
<dbReference type="Gene3D" id="3.80.10.10">
    <property type="entry name" value="Ribonuclease Inhibitor"/>
    <property type="match status" value="2"/>
</dbReference>
<feature type="compositionally biased region" description="Basic and acidic residues" evidence="1">
    <location>
        <begin position="892"/>
        <end position="906"/>
    </location>
</feature>
<dbReference type="PROSITE" id="PS51257">
    <property type="entry name" value="PROKAR_LIPOPROTEIN"/>
    <property type="match status" value="1"/>
</dbReference>
<dbReference type="SMART" id="SM00367">
    <property type="entry name" value="LRR_CC"/>
    <property type="match status" value="6"/>
</dbReference>
<evidence type="ECO:0000256" key="1">
    <source>
        <dbReference type="SAM" id="MobiDB-lite"/>
    </source>
</evidence>
<dbReference type="EMBL" id="LS997632">
    <property type="protein sequence ID" value="SYZ68992.1"/>
    <property type="molecule type" value="Genomic_DNA"/>
</dbReference>
<reference evidence="2 3" key="1">
    <citation type="submission" date="2018-09" db="EMBL/GenBank/DDBJ databases">
        <authorList>
            <person name="Peiro R."/>
            <person name="Begona"/>
            <person name="Cbmso G."/>
            <person name="Lopez M."/>
            <person name="Gonzalez S."/>
        </authorList>
    </citation>
    <scope>NUCLEOTIDE SEQUENCE [LARGE SCALE GENOMIC DNA]</scope>
</reference>